<dbReference type="Proteomes" id="UP001488838">
    <property type="component" value="Unassembled WGS sequence"/>
</dbReference>
<dbReference type="AlphaFoldDB" id="A0AAW0IAH1"/>
<gene>
    <name evidence="1" type="ORF">U0070_006061</name>
</gene>
<comment type="caution">
    <text evidence="1">The sequence shown here is derived from an EMBL/GenBank/DDBJ whole genome shotgun (WGS) entry which is preliminary data.</text>
</comment>
<evidence type="ECO:0000313" key="2">
    <source>
        <dbReference type="Proteomes" id="UP001488838"/>
    </source>
</evidence>
<sequence length="131" mass="13964">MSCSDAAVVSLDVTPDTVTKGLEDRAVDSNTEKNFSCPSLAEDSGDDPIPLLGCTIELTIFAGTQVLLSLTYTARASSIVLLQGTGATLPSAAAGEDRVSSVALERVLLRGAILSSRNERHQKREFLLWIR</sequence>
<dbReference type="EMBL" id="JBBHLL010000169">
    <property type="protein sequence ID" value="KAK7811625.1"/>
    <property type="molecule type" value="Genomic_DNA"/>
</dbReference>
<reference evidence="1 2" key="1">
    <citation type="journal article" date="2023" name="bioRxiv">
        <title>Conserved and derived expression patterns and positive selection on dental genes reveal complex evolutionary context of ever-growing rodent molars.</title>
        <authorList>
            <person name="Calamari Z.T."/>
            <person name="Song A."/>
            <person name="Cohen E."/>
            <person name="Akter M."/>
            <person name="Roy R.D."/>
            <person name="Hallikas O."/>
            <person name="Christensen M.M."/>
            <person name="Li P."/>
            <person name="Marangoni P."/>
            <person name="Jernvall J."/>
            <person name="Klein O.D."/>
        </authorList>
    </citation>
    <scope>NUCLEOTIDE SEQUENCE [LARGE SCALE GENOMIC DNA]</scope>
    <source>
        <strain evidence="1">V071</strain>
    </source>
</reference>
<keyword evidence="2" id="KW-1185">Reference proteome</keyword>
<name>A0AAW0IAH1_MYOGA</name>
<protein>
    <submittedName>
        <fullName evidence="1">Uncharacterized protein</fullName>
    </submittedName>
</protein>
<accession>A0AAW0IAH1</accession>
<organism evidence="1 2">
    <name type="scientific">Myodes glareolus</name>
    <name type="common">Bank vole</name>
    <name type="synonym">Clethrionomys glareolus</name>
    <dbReference type="NCBI Taxonomy" id="447135"/>
    <lineage>
        <taxon>Eukaryota</taxon>
        <taxon>Metazoa</taxon>
        <taxon>Chordata</taxon>
        <taxon>Craniata</taxon>
        <taxon>Vertebrata</taxon>
        <taxon>Euteleostomi</taxon>
        <taxon>Mammalia</taxon>
        <taxon>Eutheria</taxon>
        <taxon>Euarchontoglires</taxon>
        <taxon>Glires</taxon>
        <taxon>Rodentia</taxon>
        <taxon>Myomorpha</taxon>
        <taxon>Muroidea</taxon>
        <taxon>Cricetidae</taxon>
        <taxon>Arvicolinae</taxon>
        <taxon>Myodes</taxon>
    </lineage>
</organism>
<evidence type="ECO:0000313" key="1">
    <source>
        <dbReference type="EMBL" id="KAK7811625.1"/>
    </source>
</evidence>
<proteinExistence type="predicted"/>